<keyword evidence="2" id="KW-1185">Reference proteome</keyword>
<gene>
    <name evidence="1" type="ORF">ACFP90_10240</name>
</gene>
<evidence type="ECO:0000313" key="1">
    <source>
        <dbReference type="EMBL" id="MFC6660690.1"/>
    </source>
</evidence>
<evidence type="ECO:0000313" key="2">
    <source>
        <dbReference type="Proteomes" id="UP001596317"/>
    </source>
</evidence>
<protein>
    <recommendedName>
        <fullName evidence="3">GNAT family N-acetyltransferase</fullName>
    </recommendedName>
</protein>
<proteinExistence type="predicted"/>
<dbReference type="Proteomes" id="UP001596317">
    <property type="component" value="Unassembled WGS sequence"/>
</dbReference>
<sequence>MEQISRLHLGPWAEALTQARGTPGWGSWLARHLGARLETERGYLPLLAYQGDEVVGALLWQAQGPGGAALLWGTRHAEAAHALLHTAAGLGRSLLVAWGPDDLAAGLQPPEHEAVIFSRLQM</sequence>
<evidence type="ECO:0008006" key="3">
    <source>
        <dbReference type="Google" id="ProtNLM"/>
    </source>
</evidence>
<name>A0ABW1ZIJ1_9DEIO</name>
<comment type="caution">
    <text evidence="1">The sequence shown here is derived from an EMBL/GenBank/DDBJ whole genome shotgun (WGS) entry which is preliminary data.</text>
</comment>
<dbReference type="EMBL" id="JBHSWB010000001">
    <property type="protein sequence ID" value="MFC6660690.1"/>
    <property type="molecule type" value="Genomic_DNA"/>
</dbReference>
<organism evidence="1 2">
    <name type="scientific">Deinococcus multiflagellatus</name>
    <dbReference type="NCBI Taxonomy" id="1656887"/>
    <lineage>
        <taxon>Bacteria</taxon>
        <taxon>Thermotogati</taxon>
        <taxon>Deinococcota</taxon>
        <taxon>Deinococci</taxon>
        <taxon>Deinococcales</taxon>
        <taxon>Deinococcaceae</taxon>
        <taxon>Deinococcus</taxon>
    </lineage>
</organism>
<dbReference type="RefSeq" id="WP_380055845.1">
    <property type="nucleotide sequence ID" value="NZ_JBHSWB010000001.1"/>
</dbReference>
<accession>A0ABW1ZIJ1</accession>
<reference evidence="2" key="1">
    <citation type="journal article" date="2019" name="Int. J. Syst. Evol. Microbiol.">
        <title>The Global Catalogue of Microorganisms (GCM) 10K type strain sequencing project: providing services to taxonomists for standard genome sequencing and annotation.</title>
        <authorList>
            <consortium name="The Broad Institute Genomics Platform"/>
            <consortium name="The Broad Institute Genome Sequencing Center for Infectious Disease"/>
            <person name="Wu L."/>
            <person name="Ma J."/>
        </authorList>
    </citation>
    <scope>NUCLEOTIDE SEQUENCE [LARGE SCALE GENOMIC DNA]</scope>
    <source>
        <strain evidence="2">CCUG 63830</strain>
    </source>
</reference>